<dbReference type="InterPro" id="IPR006603">
    <property type="entry name" value="PQ-loop_rpt"/>
</dbReference>
<evidence type="ECO:0000313" key="7">
    <source>
        <dbReference type="Proteomes" id="UP000177583"/>
    </source>
</evidence>
<evidence type="ECO:0000256" key="3">
    <source>
        <dbReference type="ARBA" id="ARBA00022989"/>
    </source>
</evidence>
<evidence type="ECO:0000256" key="2">
    <source>
        <dbReference type="ARBA" id="ARBA00022692"/>
    </source>
</evidence>
<protein>
    <recommendedName>
        <fullName evidence="8">Glutathione synthetase</fullName>
    </recommendedName>
</protein>
<evidence type="ECO:0000256" key="5">
    <source>
        <dbReference type="SAM" id="Phobius"/>
    </source>
</evidence>
<dbReference type="GO" id="GO:0051119">
    <property type="term" value="F:sugar transmembrane transporter activity"/>
    <property type="evidence" value="ECO:0007669"/>
    <property type="project" value="InterPro"/>
</dbReference>
<organism evidence="6 7">
    <name type="scientific">Candidatus Lambdaproteobacteria bacterium RIFOXYD2_FULL_56_26</name>
    <dbReference type="NCBI Taxonomy" id="1817773"/>
    <lineage>
        <taxon>Bacteria</taxon>
        <taxon>Pseudomonadati</taxon>
        <taxon>Pseudomonadota</taxon>
        <taxon>Candidatus Lambdaproteobacteria</taxon>
    </lineage>
</organism>
<reference evidence="6 7" key="1">
    <citation type="journal article" date="2016" name="Nat. Commun.">
        <title>Thousands of microbial genomes shed light on interconnected biogeochemical processes in an aquifer system.</title>
        <authorList>
            <person name="Anantharaman K."/>
            <person name="Brown C.T."/>
            <person name="Hug L.A."/>
            <person name="Sharon I."/>
            <person name="Castelle C.J."/>
            <person name="Probst A.J."/>
            <person name="Thomas B.C."/>
            <person name="Singh A."/>
            <person name="Wilkins M.J."/>
            <person name="Karaoz U."/>
            <person name="Brodie E.L."/>
            <person name="Williams K.H."/>
            <person name="Hubbard S.S."/>
            <person name="Banfield J.F."/>
        </authorList>
    </citation>
    <scope>NUCLEOTIDE SEQUENCE [LARGE SCALE GENOMIC DNA]</scope>
</reference>
<proteinExistence type="predicted"/>
<dbReference type="EMBL" id="MFNF01000014">
    <property type="protein sequence ID" value="OGH03626.1"/>
    <property type="molecule type" value="Genomic_DNA"/>
</dbReference>
<evidence type="ECO:0008006" key="8">
    <source>
        <dbReference type="Google" id="ProtNLM"/>
    </source>
</evidence>
<dbReference type="Pfam" id="PF04193">
    <property type="entry name" value="PQ-loop"/>
    <property type="match status" value="1"/>
</dbReference>
<comment type="subcellular location">
    <subcellularLocation>
        <location evidence="1">Membrane</location>
        <topology evidence="1">Multi-pass membrane protein</topology>
    </subcellularLocation>
</comment>
<dbReference type="GO" id="GO:0016020">
    <property type="term" value="C:membrane"/>
    <property type="evidence" value="ECO:0007669"/>
    <property type="project" value="UniProtKB-SubCell"/>
</dbReference>
<sequence>MNESLVQTIGIIAGTLTTLAFLPQVIKTWRSRSVADISLAWACSMVVGIFCWLVYGLMLGEMPIIVANLASLTLALMMLAMKLRFSRK</sequence>
<accession>A0A1F6GZM9</accession>
<dbReference type="AlphaFoldDB" id="A0A1F6GZM9"/>
<dbReference type="NCBIfam" id="NF037968">
    <property type="entry name" value="SemiSWEET_2"/>
    <property type="match status" value="1"/>
</dbReference>
<feature type="transmembrane region" description="Helical" evidence="5">
    <location>
        <begin position="64"/>
        <end position="83"/>
    </location>
</feature>
<evidence type="ECO:0000256" key="4">
    <source>
        <dbReference type="ARBA" id="ARBA00023136"/>
    </source>
</evidence>
<comment type="caution">
    <text evidence="6">The sequence shown here is derived from an EMBL/GenBank/DDBJ whole genome shotgun (WGS) entry which is preliminary data.</text>
</comment>
<keyword evidence="4 5" id="KW-0472">Membrane</keyword>
<feature type="transmembrane region" description="Helical" evidence="5">
    <location>
        <begin position="6"/>
        <end position="26"/>
    </location>
</feature>
<dbReference type="Proteomes" id="UP000177583">
    <property type="component" value="Unassembled WGS sequence"/>
</dbReference>
<dbReference type="InterPro" id="IPR047662">
    <property type="entry name" value="SemiSWEET"/>
</dbReference>
<name>A0A1F6GZM9_9PROT</name>
<keyword evidence="2 5" id="KW-0812">Transmembrane</keyword>
<evidence type="ECO:0000313" key="6">
    <source>
        <dbReference type="EMBL" id="OGH03626.1"/>
    </source>
</evidence>
<dbReference type="Gene3D" id="1.20.1280.290">
    <property type="match status" value="1"/>
</dbReference>
<keyword evidence="3 5" id="KW-1133">Transmembrane helix</keyword>
<gene>
    <name evidence="6" type="ORF">A2557_13935</name>
</gene>
<feature type="transmembrane region" description="Helical" evidence="5">
    <location>
        <begin position="38"/>
        <end position="58"/>
    </location>
</feature>
<evidence type="ECO:0000256" key="1">
    <source>
        <dbReference type="ARBA" id="ARBA00004141"/>
    </source>
</evidence>